<sequence>MTYLSVQLIQKDTDLPKATDKKSPVLPNIKTWLKSEVLYDYNLFSVYQVDDLRLLRVQHAHHMHNQGF</sequence>
<dbReference type="EMBL" id="CAJVPS010012077">
    <property type="protein sequence ID" value="CAG8668928.1"/>
    <property type="molecule type" value="Genomic_DNA"/>
</dbReference>
<evidence type="ECO:0000313" key="2">
    <source>
        <dbReference type="Proteomes" id="UP000789508"/>
    </source>
</evidence>
<keyword evidence="2" id="KW-1185">Reference proteome</keyword>
<comment type="caution">
    <text evidence="1">The sequence shown here is derived from an EMBL/GenBank/DDBJ whole genome shotgun (WGS) entry which is preliminary data.</text>
</comment>
<evidence type="ECO:0000313" key="1">
    <source>
        <dbReference type="EMBL" id="CAG8668928.1"/>
    </source>
</evidence>
<reference evidence="1" key="1">
    <citation type="submission" date="2021-06" db="EMBL/GenBank/DDBJ databases">
        <authorList>
            <person name="Kallberg Y."/>
            <person name="Tangrot J."/>
            <person name="Rosling A."/>
        </authorList>
    </citation>
    <scope>NUCLEOTIDE SEQUENCE</scope>
    <source>
        <strain evidence="1">FL130A</strain>
    </source>
</reference>
<protein>
    <submittedName>
        <fullName evidence="1">4347_t:CDS:1</fullName>
    </submittedName>
</protein>
<organism evidence="1 2">
    <name type="scientific">Ambispora leptoticha</name>
    <dbReference type="NCBI Taxonomy" id="144679"/>
    <lineage>
        <taxon>Eukaryota</taxon>
        <taxon>Fungi</taxon>
        <taxon>Fungi incertae sedis</taxon>
        <taxon>Mucoromycota</taxon>
        <taxon>Glomeromycotina</taxon>
        <taxon>Glomeromycetes</taxon>
        <taxon>Archaeosporales</taxon>
        <taxon>Ambisporaceae</taxon>
        <taxon>Ambispora</taxon>
    </lineage>
</organism>
<dbReference type="Proteomes" id="UP000789508">
    <property type="component" value="Unassembled WGS sequence"/>
</dbReference>
<accession>A0A9N9E9T2</accession>
<proteinExistence type="predicted"/>
<name>A0A9N9E9T2_9GLOM</name>
<gene>
    <name evidence="1" type="ORF">ALEPTO_LOCUS10538</name>
</gene>
<dbReference type="AlphaFoldDB" id="A0A9N9E9T2"/>